<sequence length="148" mass="16160">MLSDPGSDQAFSMKSRRVSLSHHSLTSKLIAGFALILLVILVLISVTRLSLSNIDANVDANVSSYQTLDKISTLLSSVLTIESGMRGFALTGNNMYLERLDEGSLKIKEVNASLSESDALNAEQVSQLSEFFNIYTDWFANDIEPIIG</sequence>
<keyword evidence="4" id="KW-1185">Reference proteome</keyword>
<dbReference type="Pfam" id="PF05227">
    <property type="entry name" value="CHASE3"/>
    <property type="match status" value="1"/>
</dbReference>
<proteinExistence type="predicted"/>
<feature type="transmembrane region" description="Helical" evidence="1">
    <location>
        <begin position="29"/>
        <end position="46"/>
    </location>
</feature>
<name>A0A0S2KGU4_9GAMM</name>
<evidence type="ECO:0000256" key="1">
    <source>
        <dbReference type="SAM" id="Phobius"/>
    </source>
</evidence>
<dbReference type="STRING" id="1249552.PS2015_2884"/>
<dbReference type="EMBL" id="CP013189">
    <property type="protein sequence ID" value="ALO47512.1"/>
    <property type="molecule type" value="Genomic_DNA"/>
</dbReference>
<organism evidence="3 4">
    <name type="scientific">Pseudohongiella spirulinae</name>
    <dbReference type="NCBI Taxonomy" id="1249552"/>
    <lineage>
        <taxon>Bacteria</taxon>
        <taxon>Pseudomonadati</taxon>
        <taxon>Pseudomonadota</taxon>
        <taxon>Gammaproteobacteria</taxon>
        <taxon>Pseudomonadales</taxon>
        <taxon>Pseudohongiellaceae</taxon>
        <taxon>Pseudohongiella</taxon>
    </lineage>
</organism>
<evidence type="ECO:0000313" key="3">
    <source>
        <dbReference type="EMBL" id="ALO47512.1"/>
    </source>
</evidence>
<accession>A0A0S2KGU4</accession>
<reference evidence="3 4" key="1">
    <citation type="submission" date="2015-11" db="EMBL/GenBank/DDBJ databases">
        <authorList>
            <person name="Zhang Y."/>
            <person name="Guo Z."/>
        </authorList>
    </citation>
    <scope>NUCLEOTIDE SEQUENCE [LARGE SCALE GENOMIC DNA]</scope>
    <source>
        <strain evidence="3 4">KCTC 32221</strain>
    </source>
</reference>
<dbReference type="KEGG" id="pspi:PS2015_2884"/>
<gene>
    <name evidence="3" type="ORF">PS2015_2884</name>
</gene>
<keyword evidence="1" id="KW-0812">Transmembrane</keyword>
<evidence type="ECO:0000259" key="2">
    <source>
        <dbReference type="Pfam" id="PF05227"/>
    </source>
</evidence>
<keyword evidence="1" id="KW-0472">Membrane</keyword>
<feature type="domain" description="CHASE3" evidence="2">
    <location>
        <begin position="63"/>
        <end position="145"/>
    </location>
</feature>
<keyword evidence="1" id="KW-1133">Transmembrane helix</keyword>
<protein>
    <recommendedName>
        <fullName evidence="2">CHASE3 domain-containing protein</fullName>
    </recommendedName>
</protein>
<dbReference type="OrthoDB" id="8744489at2"/>
<dbReference type="AlphaFoldDB" id="A0A0S2KGU4"/>
<dbReference type="InterPro" id="IPR007891">
    <property type="entry name" value="CHASE3"/>
</dbReference>
<dbReference type="Proteomes" id="UP000065641">
    <property type="component" value="Chromosome"/>
</dbReference>
<evidence type="ECO:0000313" key="4">
    <source>
        <dbReference type="Proteomes" id="UP000065641"/>
    </source>
</evidence>